<dbReference type="SMART" id="SM00212">
    <property type="entry name" value="UBCc"/>
    <property type="match status" value="1"/>
</dbReference>
<name>A0A0F9K194_9ZZZZ</name>
<comment type="caution">
    <text evidence="2">The sequence shown here is derived from an EMBL/GenBank/DDBJ whole genome shotgun (WGS) entry which is preliminary data.</text>
</comment>
<dbReference type="InterPro" id="IPR000608">
    <property type="entry name" value="UBC"/>
</dbReference>
<accession>A0A0F9K194</accession>
<dbReference type="PANTHER" id="PTHR24067">
    <property type="entry name" value="UBIQUITIN-CONJUGATING ENZYME E2"/>
    <property type="match status" value="1"/>
</dbReference>
<feature type="domain" description="UBC core" evidence="1">
    <location>
        <begin position="3"/>
        <end position="172"/>
    </location>
</feature>
<dbReference type="Gene3D" id="3.10.110.10">
    <property type="entry name" value="Ubiquitin Conjugating Enzyme"/>
    <property type="match status" value="1"/>
</dbReference>
<evidence type="ECO:0000313" key="2">
    <source>
        <dbReference type="EMBL" id="KKM75784.1"/>
    </source>
</evidence>
<gene>
    <name evidence="2" type="ORF">LCGC14_1386700</name>
</gene>
<sequence>MSIRSSRISSDFARLKKLLKQGTILQLKPFNSKKKSIDHLAITIKGPKGTVYSGGIFKLEMRFPAQYPKQPPFVRMHTPIWHPNFWPKPSEYKGQRNICLALVDPSLIGKKGGWSPSKTAVTVVQAIIAMLNTRGKYVNPTDVFNKKAALEMIKKPKFHEKKVKNLVKKYANKKW</sequence>
<reference evidence="2" key="1">
    <citation type="journal article" date="2015" name="Nature">
        <title>Complex archaea that bridge the gap between prokaryotes and eukaryotes.</title>
        <authorList>
            <person name="Spang A."/>
            <person name="Saw J.H."/>
            <person name="Jorgensen S.L."/>
            <person name="Zaremba-Niedzwiedzka K."/>
            <person name="Martijn J."/>
            <person name="Lind A.E."/>
            <person name="van Eijk R."/>
            <person name="Schleper C."/>
            <person name="Guy L."/>
            <person name="Ettema T.J."/>
        </authorList>
    </citation>
    <scope>NUCLEOTIDE SEQUENCE</scope>
</reference>
<dbReference type="CDD" id="cd00195">
    <property type="entry name" value="UBCc_UEV"/>
    <property type="match status" value="1"/>
</dbReference>
<dbReference type="PROSITE" id="PS50127">
    <property type="entry name" value="UBC_2"/>
    <property type="match status" value="1"/>
</dbReference>
<dbReference type="InterPro" id="IPR050113">
    <property type="entry name" value="Ub_conjugating_enzyme"/>
</dbReference>
<proteinExistence type="predicted"/>
<evidence type="ECO:0000259" key="1">
    <source>
        <dbReference type="PROSITE" id="PS50127"/>
    </source>
</evidence>
<dbReference type="SUPFAM" id="SSF54495">
    <property type="entry name" value="UBC-like"/>
    <property type="match status" value="1"/>
</dbReference>
<organism evidence="2">
    <name type="scientific">marine sediment metagenome</name>
    <dbReference type="NCBI Taxonomy" id="412755"/>
    <lineage>
        <taxon>unclassified sequences</taxon>
        <taxon>metagenomes</taxon>
        <taxon>ecological metagenomes</taxon>
    </lineage>
</organism>
<protein>
    <recommendedName>
        <fullName evidence="1">UBC core domain-containing protein</fullName>
    </recommendedName>
</protein>
<dbReference type="InterPro" id="IPR016135">
    <property type="entry name" value="UBQ-conjugating_enzyme/RWD"/>
</dbReference>
<dbReference type="AlphaFoldDB" id="A0A0F9K194"/>
<dbReference type="Pfam" id="PF00179">
    <property type="entry name" value="UQ_con"/>
    <property type="match status" value="1"/>
</dbReference>
<dbReference type="EMBL" id="LAZR01008914">
    <property type="protein sequence ID" value="KKM75784.1"/>
    <property type="molecule type" value="Genomic_DNA"/>
</dbReference>